<reference evidence="1" key="1">
    <citation type="submission" date="2020-08" db="EMBL/GenBank/DDBJ databases">
        <title>Multicomponent nature underlies the extraordinary mechanical properties of spider dragline silk.</title>
        <authorList>
            <person name="Kono N."/>
            <person name="Nakamura H."/>
            <person name="Mori M."/>
            <person name="Yoshida Y."/>
            <person name="Ohtoshi R."/>
            <person name="Malay A.D."/>
            <person name="Moran D.A.P."/>
            <person name="Tomita M."/>
            <person name="Numata K."/>
            <person name="Arakawa K."/>
        </authorList>
    </citation>
    <scope>NUCLEOTIDE SEQUENCE</scope>
</reference>
<dbReference type="EMBL" id="BMAU01021033">
    <property type="protein sequence ID" value="GFX87378.1"/>
    <property type="molecule type" value="Genomic_DNA"/>
</dbReference>
<gene>
    <name evidence="1" type="ORF">TNCV_3369482</name>
</gene>
<protein>
    <submittedName>
        <fullName evidence="1">Uncharacterized protein</fullName>
    </submittedName>
</protein>
<accession>A0A8X6UXM2</accession>
<comment type="caution">
    <text evidence="1">The sequence shown here is derived from an EMBL/GenBank/DDBJ whole genome shotgun (WGS) entry which is preliminary data.</text>
</comment>
<evidence type="ECO:0000313" key="2">
    <source>
        <dbReference type="Proteomes" id="UP000887159"/>
    </source>
</evidence>
<proteinExistence type="predicted"/>
<name>A0A8X6UXM2_TRICX</name>
<organism evidence="1 2">
    <name type="scientific">Trichonephila clavipes</name>
    <name type="common">Golden silk orbweaver</name>
    <name type="synonym">Nephila clavipes</name>
    <dbReference type="NCBI Taxonomy" id="2585209"/>
    <lineage>
        <taxon>Eukaryota</taxon>
        <taxon>Metazoa</taxon>
        <taxon>Ecdysozoa</taxon>
        <taxon>Arthropoda</taxon>
        <taxon>Chelicerata</taxon>
        <taxon>Arachnida</taxon>
        <taxon>Araneae</taxon>
        <taxon>Araneomorphae</taxon>
        <taxon>Entelegynae</taxon>
        <taxon>Araneoidea</taxon>
        <taxon>Nephilidae</taxon>
        <taxon>Trichonephila</taxon>
    </lineage>
</organism>
<sequence length="126" mass="14681">MVVKKLITDFVRLKDNLWLVAKSLTLLRHWERLASIDVGDGQDQIRPLSPMEYWDDPEDDAEVKPLPEETWALNFRNEEALGIFCRKILRCIFGGIQVKNWKTVAKSRDAWRRPGPTQGFRAAEEE</sequence>
<dbReference type="Proteomes" id="UP000887159">
    <property type="component" value="Unassembled WGS sequence"/>
</dbReference>
<keyword evidence="2" id="KW-1185">Reference proteome</keyword>
<evidence type="ECO:0000313" key="1">
    <source>
        <dbReference type="EMBL" id="GFX87378.1"/>
    </source>
</evidence>
<dbReference type="AlphaFoldDB" id="A0A8X6UXM2"/>